<dbReference type="PANTHER" id="PTHR47971">
    <property type="entry name" value="KINESIN-RELATED PROTEIN 6"/>
    <property type="match status" value="1"/>
</dbReference>
<evidence type="ECO:0000256" key="5">
    <source>
        <dbReference type="ARBA" id="ARBA00022840"/>
    </source>
</evidence>
<evidence type="ECO:0000256" key="6">
    <source>
        <dbReference type="ARBA" id="ARBA00023175"/>
    </source>
</evidence>
<dbReference type="EMBL" id="CAJJDP010000055">
    <property type="protein sequence ID" value="CAD8170164.1"/>
    <property type="molecule type" value="Genomic_DNA"/>
</dbReference>
<evidence type="ECO:0000256" key="7">
    <source>
        <dbReference type="ARBA" id="ARBA00023212"/>
    </source>
</evidence>
<evidence type="ECO:0000256" key="2">
    <source>
        <dbReference type="ARBA" id="ARBA00022490"/>
    </source>
</evidence>
<comment type="caution">
    <text evidence="12">The sequence shown here is derived from an EMBL/GenBank/DDBJ whole genome shotgun (WGS) entry which is preliminary data.</text>
</comment>
<evidence type="ECO:0000313" key="13">
    <source>
        <dbReference type="Proteomes" id="UP000683925"/>
    </source>
</evidence>
<dbReference type="GO" id="GO:0008017">
    <property type="term" value="F:microtubule binding"/>
    <property type="evidence" value="ECO:0007669"/>
    <property type="project" value="InterPro"/>
</dbReference>
<dbReference type="PROSITE" id="PS00411">
    <property type="entry name" value="KINESIN_MOTOR_1"/>
    <property type="match status" value="1"/>
</dbReference>
<keyword evidence="7" id="KW-0206">Cytoskeleton</keyword>
<dbReference type="GO" id="GO:0005874">
    <property type="term" value="C:microtubule"/>
    <property type="evidence" value="ECO:0007669"/>
    <property type="project" value="UniProtKB-KW"/>
</dbReference>
<feature type="binding site" evidence="8">
    <location>
        <begin position="355"/>
        <end position="362"/>
    </location>
    <ligand>
        <name>ATP</name>
        <dbReference type="ChEBI" id="CHEBI:30616"/>
    </ligand>
</feature>
<name>A0A8S1V0C0_PAROT</name>
<dbReference type="GO" id="GO:0003777">
    <property type="term" value="F:microtubule motor activity"/>
    <property type="evidence" value="ECO:0007669"/>
    <property type="project" value="InterPro"/>
</dbReference>
<dbReference type="GO" id="GO:0007018">
    <property type="term" value="P:microtubule-based movement"/>
    <property type="evidence" value="ECO:0007669"/>
    <property type="project" value="InterPro"/>
</dbReference>
<evidence type="ECO:0000256" key="3">
    <source>
        <dbReference type="ARBA" id="ARBA00022701"/>
    </source>
</evidence>
<reference evidence="12" key="1">
    <citation type="submission" date="2021-01" db="EMBL/GenBank/DDBJ databases">
        <authorList>
            <consortium name="Genoscope - CEA"/>
            <person name="William W."/>
        </authorList>
    </citation>
    <scope>NUCLEOTIDE SEQUENCE</scope>
</reference>
<feature type="compositionally biased region" description="Low complexity" evidence="10">
    <location>
        <begin position="616"/>
        <end position="629"/>
    </location>
</feature>
<sequence>MLLHQNVAFRICKQSKLRFSTNFLWKNTFDLKQQMMLNKSILFDLVLEIQSYTRTVQSKAQKFNMHQNKLIKCLLFIQLQNNSNFKVMQPAKQQQQQLSVQAQKERDRLKAQREGQLNKKEQALNKLSDEEVIVQLKAKGLGVYGTKQEKLDRLKKANGIEISNKQEQVPQQQQQQQQQQQAQQVVAQQQAQQQKGSVVDNIKKMEQQREERRKNMQELKREKAEREEQNQILGKNVDVEFEIMIDKTRLKGGLIQEHQTTQNIKLCVCVRKRPIFKKEEVGGEIDAISCANPMIRVHEPKLKVDGITKYVENHDFQFDNTFSEVEQGKDIYEVSLAPLMDLLVNQGVVTCFAYGQTGSGKTYTMKSIQELLASDLYKLISTTPSYKIFVSFFEIYGGKCYDLLNGKAPLQIMEDKNNNIQIQGLVEKPSESEQELFQLMELANSVRTTHATVANDTSSRSHSICQIAIRQGYSDIGKLILVDLAGSERAQDTQSNNRQRRLEGAEINKSLLALKECIRAMDSGQGHVPFRASKLTLVLRDSFTAKSNKSRIIMIACISPGSSSADHSLNTLRYADRLKDKSNQAKVQLEEREVTNEELLYRQQQGQDRQSDKNLDNNNNNNKQLDKQNPPLQLPKINDPRNQNNQNAGNIKKNSSQVPEKEKPKSQPVPPKQQKKINTVQEDSDDDVAAEELVNKKNGQVKEDVRCMKETMMKNEQNNANGNGNEFFDFHEKVNTILEEQDEILNIHMAAIKEDAKLLQQESELIQSIQGVGIVDYDVDTYVGNLEAFIRKKLKIYNLLNKKLLVFKTHLKEEEEISSKMKNTFYY</sequence>
<comment type="subcellular location">
    <subcellularLocation>
        <location evidence="1">Cytoplasm</location>
        <location evidence="1">Cytoskeleton</location>
    </subcellularLocation>
</comment>
<dbReference type="InterPro" id="IPR019821">
    <property type="entry name" value="Kinesin_motor_CS"/>
</dbReference>
<feature type="region of interest" description="Disordered" evidence="10">
    <location>
        <begin position="207"/>
        <end position="229"/>
    </location>
</feature>
<feature type="compositionally biased region" description="Basic and acidic residues" evidence="10">
    <location>
        <begin position="103"/>
        <end position="122"/>
    </location>
</feature>
<dbReference type="Pfam" id="PF00225">
    <property type="entry name" value="Kinesin"/>
    <property type="match status" value="1"/>
</dbReference>
<dbReference type="PANTHER" id="PTHR47971:SF8">
    <property type="entry name" value="KINESIN-LIKE PROTEIN"/>
    <property type="match status" value="1"/>
</dbReference>
<keyword evidence="4 8" id="KW-0547">Nucleotide-binding</keyword>
<comment type="similarity">
    <text evidence="8 9">Belongs to the TRAFAC class myosin-kinesin ATPase superfamily. Kinesin family.</text>
</comment>
<protein>
    <recommendedName>
        <fullName evidence="9">Kinesin-like protein</fullName>
    </recommendedName>
</protein>
<gene>
    <name evidence="12" type="ORF">POCTA_138.1.T0550026</name>
</gene>
<accession>A0A8S1V0C0</accession>
<evidence type="ECO:0000256" key="4">
    <source>
        <dbReference type="ARBA" id="ARBA00022741"/>
    </source>
</evidence>
<keyword evidence="6 8" id="KW-0505">Motor protein</keyword>
<dbReference type="OrthoDB" id="3176171at2759"/>
<dbReference type="OMA" id="IYATQLE"/>
<organism evidence="12 13">
    <name type="scientific">Paramecium octaurelia</name>
    <dbReference type="NCBI Taxonomy" id="43137"/>
    <lineage>
        <taxon>Eukaryota</taxon>
        <taxon>Sar</taxon>
        <taxon>Alveolata</taxon>
        <taxon>Ciliophora</taxon>
        <taxon>Intramacronucleata</taxon>
        <taxon>Oligohymenophorea</taxon>
        <taxon>Peniculida</taxon>
        <taxon>Parameciidae</taxon>
        <taxon>Paramecium</taxon>
    </lineage>
</organism>
<dbReference type="CDD" id="cd01367">
    <property type="entry name" value="KISc_KIF2_like"/>
    <property type="match status" value="1"/>
</dbReference>
<dbReference type="FunFam" id="3.40.850.10:FF:000081">
    <property type="entry name" value="Kinesin-13, putative"/>
    <property type="match status" value="1"/>
</dbReference>
<keyword evidence="2" id="KW-0963">Cytoplasm</keyword>
<keyword evidence="3 9" id="KW-0493">Microtubule</keyword>
<feature type="region of interest" description="Disordered" evidence="10">
    <location>
        <begin position="596"/>
        <end position="686"/>
    </location>
</feature>
<evidence type="ECO:0000256" key="8">
    <source>
        <dbReference type="PROSITE-ProRule" id="PRU00283"/>
    </source>
</evidence>
<dbReference type="InterPro" id="IPR001752">
    <property type="entry name" value="Kinesin_motor_dom"/>
</dbReference>
<feature type="domain" description="Kinesin motor" evidence="11">
    <location>
        <begin position="265"/>
        <end position="581"/>
    </location>
</feature>
<dbReference type="PROSITE" id="PS50067">
    <property type="entry name" value="KINESIN_MOTOR_2"/>
    <property type="match status" value="1"/>
</dbReference>
<dbReference type="GO" id="GO:0005524">
    <property type="term" value="F:ATP binding"/>
    <property type="evidence" value="ECO:0007669"/>
    <property type="project" value="UniProtKB-UniRule"/>
</dbReference>
<evidence type="ECO:0000256" key="1">
    <source>
        <dbReference type="ARBA" id="ARBA00004245"/>
    </source>
</evidence>
<evidence type="ECO:0000256" key="9">
    <source>
        <dbReference type="RuleBase" id="RU000394"/>
    </source>
</evidence>
<dbReference type="SMART" id="SM00129">
    <property type="entry name" value="KISc"/>
    <property type="match status" value="1"/>
</dbReference>
<evidence type="ECO:0000256" key="10">
    <source>
        <dbReference type="SAM" id="MobiDB-lite"/>
    </source>
</evidence>
<keyword evidence="13" id="KW-1185">Reference proteome</keyword>
<feature type="region of interest" description="Disordered" evidence="10">
    <location>
        <begin position="101"/>
        <end position="122"/>
    </location>
</feature>
<dbReference type="GO" id="GO:0007019">
    <property type="term" value="P:microtubule depolymerization"/>
    <property type="evidence" value="ECO:0007669"/>
    <property type="project" value="TreeGrafter"/>
</dbReference>
<dbReference type="Proteomes" id="UP000683925">
    <property type="component" value="Unassembled WGS sequence"/>
</dbReference>
<keyword evidence="5 8" id="KW-0067">ATP-binding</keyword>
<feature type="compositionally biased region" description="Polar residues" evidence="10">
    <location>
        <begin position="640"/>
        <end position="656"/>
    </location>
</feature>
<evidence type="ECO:0000313" key="12">
    <source>
        <dbReference type="EMBL" id="CAD8170164.1"/>
    </source>
</evidence>
<dbReference type="AlphaFoldDB" id="A0A8S1V0C0"/>
<evidence type="ECO:0000259" key="11">
    <source>
        <dbReference type="PROSITE" id="PS50067"/>
    </source>
</evidence>
<proteinExistence type="inferred from homology"/>
<dbReference type="InterPro" id="IPR027640">
    <property type="entry name" value="Kinesin-like_fam"/>
</dbReference>